<comment type="caution">
    <text evidence="4">The sequence shown here is derived from an EMBL/GenBank/DDBJ whole genome shotgun (WGS) entry which is preliminary data.</text>
</comment>
<sequence>MMMNLSEIEKNGAANFSRLLVSPHATLQQQRIMASAVAAFVPTDKFLISALNSHMNNLEVDLIKIHKNVIKGDDRESELIELKKNDRLMENTYLESGEGSEPSIQWDQLGLLECASIFFCKHPSYLQFSFNLRDFVSYWSPDSRINIAPSRLSESIAQAASSTNFNTAFEYKYEKNGKRCRDVVPIFSRIQLIEGNEVVSVELNPRFMPFLVFYCQDLKRIGYTALPLYLVKSSKSEFTMRMWLVLLRRYHLDTGTSVREINVTIQELREEMGTTNRYKNGSDFCKHVVHKSLNEINEISQDPDVSEKALKIVTQKNGELFKVETRGRRIVGVSITIDPSGLANEKAKSKSKSKSKGKGRSRMDRLEKLINIEDTRTVEEEIMAIKRGSVGSKEQAKASFKSQPEIMNNSEPKPDGIEPTSDDVALKGVTDTSVDERATKVPEKPKAERDSDLFSNLSENSLF</sequence>
<evidence type="ECO:0000313" key="4">
    <source>
        <dbReference type="EMBL" id="MFB9135380.1"/>
    </source>
</evidence>
<dbReference type="InterPro" id="IPR036390">
    <property type="entry name" value="WH_DNA-bd_sf"/>
</dbReference>
<proteinExistence type="inferred from homology"/>
<feature type="region of interest" description="Disordered" evidence="2">
    <location>
        <begin position="389"/>
        <end position="463"/>
    </location>
</feature>
<feature type="compositionally biased region" description="Polar residues" evidence="2">
    <location>
        <begin position="400"/>
        <end position="411"/>
    </location>
</feature>
<feature type="compositionally biased region" description="Basic residues" evidence="2">
    <location>
        <begin position="349"/>
        <end position="360"/>
    </location>
</feature>
<dbReference type="Pfam" id="PF01051">
    <property type="entry name" value="Rep3_N"/>
    <property type="match status" value="1"/>
</dbReference>
<feature type="compositionally biased region" description="Polar residues" evidence="2">
    <location>
        <begin position="453"/>
        <end position="463"/>
    </location>
</feature>
<dbReference type="EMBL" id="JBHMEP010000002">
    <property type="protein sequence ID" value="MFB9135380.1"/>
    <property type="molecule type" value="Genomic_DNA"/>
</dbReference>
<name>A0ABV5HMA8_9VIBR</name>
<keyword evidence="5" id="KW-1185">Reference proteome</keyword>
<evidence type="ECO:0000256" key="2">
    <source>
        <dbReference type="SAM" id="MobiDB-lite"/>
    </source>
</evidence>
<dbReference type="Gene3D" id="1.10.10.10">
    <property type="entry name" value="Winged helix-like DNA-binding domain superfamily/Winged helix DNA-binding domain"/>
    <property type="match status" value="1"/>
</dbReference>
<reference evidence="4 5" key="1">
    <citation type="submission" date="2024-09" db="EMBL/GenBank/DDBJ databases">
        <authorList>
            <person name="Sun Q."/>
            <person name="Mori K."/>
        </authorList>
    </citation>
    <scope>NUCLEOTIDE SEQUENCE [LARGE SCALE GENOMIC DNA]</scope>
    <source>
        <strain evidence="4 5">CECT 8064</strain>
    </source>
</reference>
<dbReference type="RefSeq" id="WP_390192179.1">
    <property type="nucleotide sequence ID" value="NZ_JBHMEP010000002.1"/>
</dbReference>
<evidence type="ECO:0000259" key="3">
    <source>
        <dbReference type="Pfam" id="PF01051"/>
    </source>
</evidence>
<dbReference type="Proteomes" id="UP001589645">
    <property type="component" value="Unassembled WGS sequence"/>
</dbReference>
<comment type="similarity">
    <text evidence="1">Belongs to the initiator RepB protein family.</text>
</comment>
<accession>A0ABV5HMA8</accession>
<feature type="compositionally biased region" description="Basic and acidic residues" evidence="2">
    <location>
        <begin position="434"/>
        <end position="452"/>
    </location>
</feature>
<feature type="domain" description="Initiator Rep protein WH1" evidence="3">
    <location>
        <begin position="146"/>
        <end position="244"/>
    </location>
</feature>
<gene>
    <name evidence="4" type="ORF">ACFFUV_10455</name>
</gene>
<dbReference type="InterPro" id="IPR000525">
    <property type="entry name" value="Initiator_Rep_WH1"/>
</dbReference>
<dbReference type="SUPFAM" id="SSF46785">
    <property type="entry name" value="Winged helix' DNA-binding domain"/>
    <property type="match status" value="1"/>
</dbReference>
<dbReference type="InterPro" id="IPR036388">
    <property type="entry name" value="WH-like_DNA-bd_sf"/>
</dbReference>
<feature type="region of interest" description="Disordered" evidence="2">
    <location>
        <begin position="341"/>
        <end position="368"/>
    </location>
</feature>
<dbReference type="Pfam" id="PF21205">
    <property type="entry name" value="Rep3_C"/>
    <property type="match status" value="1"/>
</dbReference>
<organism evidence="4 5">
    <name type="scientific">Vibrio olivae</name>
    <dbReference type="NCBI Taxonomy" id="1243002"/>
    <lineage>
        <taxon>Bacteria</taxon>
        <taxon>Pseudomonadati</taxon>
        <taxon>Pseudomonadota</taxon>
        <taxon>Gammaproteobacteria</taxon>
        <taxon>Vibrionales</taxon>
        <taxon>Vibrionaceae</taxon>
        <taxon>Vibrio</taxon>
    </lineage>
</organism>
<evidence type="ECO:0000256" key="1">
    <source>
        <dbReference type="ARBA" id="ARBA00038283"/>
    </source>
</evidence>
<evidence type="ECO:0000313" key="5">
    <source>
        <dbReference type="Proteomes" id="UP001589645"/>
    </source>
</evidence>
<protein>
    <submittedName>
        <fullName evidence="4">RepB family plasmid replication initiator protein</fullName>
    </submittedName>
</protein>